<organism evidence="2 3">
    <name type="scientific">Paractinoplanes globisporus</name>
    <dbReference type="NCBI Taxonomy" id="113565"/>
    <lineage>
        <taxon>Bacteria</taxon>
        <taxon>Bacillati</taxon>
        <taxon>Actinomycetota</taxon>
        <taxon>Actinomycetes</taxon>
        <taxon>Micromonosporales</taxon>
        <taxon>Micromonosporaceae</taxon>
        <taxon>Paractinoplanes</taxon>
    </lineage>
</organism>
<dbReference type="EMBL" id="JBIAZU010000001">
    <property type="protein sequence ID" value="MFF5289095.1"/>
    <property type="molecule type" value="Genomic_DNA"/>
</dbReference>
<protein>
    <submittedName>
        <fullName evidence="2">Glycosyltransferase family 2 protein</fullName>
    </submittedName>
</protein>
<dbReference type="PANTHER" id="PTHR22916:SF56">
    <property type="entry name" value="GLYCOSYL TRANSFERASE"/>
    <property type="match status" value="1"/>
</dbReference>
<dbReference type="RefSeq" id="WP_157295219.1">
    <property type="nucleotide sequence ID" value="NZ_JBIAZU010000001.1"/>
</dbReference>
<feature type="domain" description="Glycosyltransferase 2-like" evidence="1">
    <location>
        <begin position="5"/>
        <end position="142"/>
    </location>
</feature>
<comment type="caution">
    <text evidence="2">The sequence shown here is derived from an EMBL/GenBank/DDBJ whole genome shotgun (WGS) entry which is preliminary data.</text>
</comment>
<evidence type="ECO:0000313" key="3">
    <source>
        <dbReference type="Proteomes" id="UP001602245"/>
    </source>
</evidence>
<dbReference type="Proteomes" id="UP001602245">
    <property type="component" value="Unassembled WGS sequence"/>
</dbReference>
<dbReference type="CDD" id="cd00761">
    <property type="entry name" value="Glyco_tranf_GTA_type"/>
    <property type="match status" value="1"/>
</dbReference>
<evidence type="ECO:0000313" key="2">
    <source>
        <dbReference type="EMBL" id="MFF5289095.1"/>
    </source>
</evidence>
<dbReference type="InterPro" id="IPR029044">
    <property type="entry name" value="Nucleotide-diphossugar_trans"/>
</dbReference>
<accession>A0ABW6W9U3</accession>
<keyword evidence="3" id="KW-1185">Reference proteome</keyword>
<reference evidence="2 3" key="1">
    <citation type="submission" date="2024-10" db="EMBL/GenBank/DDBJ databases">
        <title>The Natural Products Discovery Center: Release of the First 8490 Sequenced Strains for Exploring Actinobacteria Biosynthetic Diversity.</title>
        <authorList>
            <person name="Kalkreuter E."/>
            <person name="Kautsar S.A."/>
            <person name="Yang D."/>
            <person name="Bader C.D."/>
            <person name="Teijaro C.N."/>
            <person name="Fluegel L."/>
            <person name="Davis C.M."/>
            <person name="Simpson J.R."/>
            <person name="Lauterbach L."/>
            <person name="Steele A.D."/>
            <person name="Gui C."/>
            <person name="Meng S."/>
            <person name="Li G."/>
            <person name="Viehrig K."/>
            <person name="Ye F."/>
            <person name="Su P."/>
            <person name="Kiefer A.F."/>
            <person name="Nichols A."/>
            <person name="Cepeda A.J."/>
            <person name="Yan W."/>
            <person name="Fan B."/>
            <person name="Jiang Y."/>
            <person name="Adhikari A."/>
            <person name="Zheng C.-J."/>
            <person name="Schuster L."/>
            <person name="Cowan T.M."/>
            <person name="Smanski M.J."/>
            <person name="Chevrette M.G."/>
            <person name="De Carvalho L.P.S."/>
            <person name="Shen B."/>
        </authorList>
    </citation>
    <scope>NUCLEOTIDE SEQUENCE [LARGE SCALE GENOMIC DNA]</scope>
    <source>
        <strain evidence="2 3">NPDC000087</strain>
    </source>
</reference>
<dbReference type="Pfam" id="PF00535">
    <property type="entry name" value="Glycos_transf_2"/>
    <property type="match status" value="1"/>
</dbReference>
<dbReference type="SUPFAM" id="SSF53448">
    <property type="entry name" value="Nucleotide-diphospho-sugar transferases"/>
    <property type="match status" value="1"/>
</dbReference>
<name>A0ABW6W9U3_9ACTN</name>
<evidence type="ECO:0000259" key="1">
    <source>
        <dbReference type="Pfam" id="PF00535"/>
    </source>
</evidence>
<dbReference type="PANTHER" id="PTHR22916">
    <property type="entry name" value="GLYCOSYLTRANSFERASE"/>
    <property type="match status" value="1"/>
</dbReference>
<dbReference type="InterPro" id="IPR001173">
    <property type="entry name" value="Glyco_trans_2-like"/>
</dbReference>
<gene>
    <name evidence="2" type="ORF">ACFY35_06645</name>
</gene>
<proteinExistence type="predicted"/>
<dbReference type="Gene3D" id="3.90.550.10">
    <property type="entry name" value="Spore Coat Polysaccharide Biosynthesis Protein SpsA, Chain A"/>
    <property type="match status" value="1"/>
</dbReference>
<sequence>MPLVSVCLPVRNCEDRVSDVVRAVLKQDHENLELIISDNASTDGTGEICRELAHEDARIVYHRQPENVGMLNNFITAMRLTTGTYLRWIGDDDSIAPANVSRCLEAFAADERLVLVTTQVSFIGPDGIERTAPYDGNGLSSDDPADRFAELLRLLNASYLLMDPLYGLMRRSAVVGIPRRNMLREDQIFAANIALAGPWAHVNEVLGRRGWTHDSGPPMTERLGLPAWHARIANVRQCRELLRCVRNADLDSGQRARARAAVGRLYVERQRQLVTRRSRKLVAMALRGGVVRG</sequence>